<dbReference type="AlphaFoldDB" id="A0A8G0LF03"/>
<accession>A0A8G0LF03</accession>
<organism evidence="2 3">
    <name type="scientific">Trichoderma simmonsii</name>
    <dbReference type="NCBI Taxonomy" id="1491479"/>
    <lineage>
        <taxon>Eukaryota</taxon>
        <taxon>Fungi</taxon>
        <taxon>Dikarya</taxon>
        <taxon>Ascomycota</taxon>
        <taxon>Pezizomycotina</taxon>
        <taxon>Sordariomycetes</taxon>
        <taxon>Hypocreomycetidae</taxon>
        <taxon>Hypocreales</taxon>
        <taxon>Hypocreaceae</taxon>
        <taxon>Trichoderma</taxon>
    </lineage>
</organism>
<evidence type="ECO:0000313" key="2">
    <source>
        <dbReference type="EMBL" id="QYS98465.1"/>
    </source>
</evidence>
<feature type="region of interest" description="Disordered" evidence="1">
    <location>
        <begin position="39"/>
        <end position="60"/>
    </location>
</feature>
<feature type="compositionally biased region" description="Basic and acidic residues" evidence="1">
    <location>
        <begin position="42"/>
        <end position="57"/>
    </location>
</feature>
<protein>
    <submittedName>
        <fullName evidence="2">Uncharacterized protein</fullName>
    </submittedName>
</protein>
<gene>
    <name evidence="2" type="ORF">H0G86_005644</name>
</gene>
<dbReference type="EMBL" id="CP075866">
    <property type="protein sequence ID" value="QYS98465.1"/>
    <property type="molecule type" value="Genomic_DNA"/>
</dbReference>
<evidence type="ECO:0000313" key="3">
    <source>
        <dbReference type="Proteomes" id="UP000826661"/>
    </source>
</evidence>
<evidence type="ECO:0000256" key="1">
    <source>
        <dbReference type="SAM" id="MobiDB-lite"/>
    </source>
</evidence>
<proteinExistence type="predicted"/>
<name>A0A8G0LF03_9HYPO</name>
<reference evidence="2 3" key="1">
    <citation type="journal article" date="2021" name="BMC Genomics">
        <title>Telomere-to-telomere genome assembly of asparaginase-producing Trichoderma simmonsii.</title>
        <authorList>
            <person name="Chung D."/>
            <person name="Kwon Y.M."/>
            <person name="Yang Y."/>
        </authorList>
    </citation>
    <scope>NUCLEOTIDE SEQUENCE [LARGE SCALE GENOMIC DNA]</scope>
    <source>
        <strain evidence="2 3">GH-Sj1</strain>
    </source>
</reference>
<dbReference type="Proteomes" id="UP000826661">
    <property type="component" value="Chromosome III"/>
</dbReference>
<sequence>MIWRQNLGTPPRKENVGHCRSVVLYAYAEGARIGNVRRERRRRDTFSKPDLSKDSDPSPRMGGHCMCLVSRVPFSHELVIVRGRKQAQTILLCAAYLNEMSQRDAFGLVLFRRPYLA</sequence>
<keyword evidence="3" id="KW-1185">Reference proteome</keyword>